<keyword evidence="9" id="KW-1185">Reference proteome</keyword>
<dbReference type="PROSITE" id="PS00463">
    <property type="entry name" value="ZN2_CY6_FUNGAL_1"/>
    <property type="match status" value="1"/>
</dbReference>
<accession>A0A238FID3</accession>
<reference evidence="9" key="1">
    <citation type="submission" date="2016-09" db="EMBL/GenBank/DDBJ databases">
        <authorList>
            <person name="Jeantristanb JTB J.-T."/>
            <person name="Ricardo R."/>
        </authorList>
    </citation>
    <scope>NUCLEOTIDE SEQUENCE [LARGE SCALE GENOMIC DNA]</scope>
</reference>
<feature type="compositionally biased region" description="Polar residues" evidence="6">
    <location>
        <begin position="868"/>
        <end position="878"/>
    </location>
</feature>
<feature type="compositionally biased region" description="Low complexity" evidence="6">
    <location>
        <begin position="186"/>
        <end position="200"/>
    </location>
</feature>
<dbReference type="PROSITE" id="PS50048">
    <property type="entry name" value="ZN2_CY6_FUNGAL_2"/>
    <property type="match status" value="1"/>
</dbReference>
<keyword evidence="3" id="KW-0238">DNA-binding</keyword>
<dbReference type="GO" id="GO:0000981">
    <property type="term" value="F:DNA-binding transcription factor activity, RNA polymerase II-specific"/>
    <property type="evidence" value="ECO:0007669"/>
    <property type="project" value="InterPro"/>
</dbReference>
<dbReference type="InterPro" id="IPR001138">
    <property type="entry name" value="Zn2Cys6_DnaBD"/>
</dbReference>
<dbReference type="GO" id="GO:0008270">
    <property type="term" value="F:zinc ion binding"/>
    <property type="evidence" value="ECO:0007669"/>
    <property type="project" value="InterPro"/>
</dbReference>
<evidence type="ECO:0000259" key="7">
    <source>
        <dbReference type="PROSITE" id="PS50048"/>
    </source>
</evidence>
<dbReference type="PANTHER" id="PTHR31668:SF26">
    <property type="entry name" value="GLUCOSE TRANSPORT TRANSCRIPTION REGULATOR RGT1-RELATED"/>
    <property type="match status" value="1"/>
</dbReference>
<evidence type="ECO:0000256" key="6">
    <source>
        <dbReference type="SAM" id="MobiDB-lite"/>
    </source>
</evidence>
<dbReference type="EMBL" id="FMSP01000018">
    <property type="protein sequence ID" value="SCV73552.1"/>
    <property type="molecule type" value="Genomic_DNA"/>
</dbReference>
<feature type="compositionally biased region" description="Polar residues" evidence="6">
    <location>
        <begin position="886"/>
        <end position="896"/>
    </location>
</feature>
<dbReference type="PANTHER" id="PTHR31668">
    <property type="entry name" value="GLUCOSE TRANSPORT TRANSCRIPTION REGULATOR RGT1-RELATED-RELATED"/>
    <property type="match status" value="1"/>
</dbReference>
<proteinExistence type="predicted"/>
<sequence length="1049" mass="114320">MMSTAQSTRPAAASSDDAVFIPDERRTTNKSCFLCRERRVRCDRTWPACKRCSKRREDCQYGPGVSVETKNDPGESVRVAELEAKLGSQTFCVQECLPTARLEVGCWRGATMGRGIAAVQAQLYATQNGPNSYSGPGHVQGPPSSTSSLSNNAGGQRHSGLFGAGSFSGSTSGSGSGGGSYPGKPPSSSGGRSGSDVGASYASSNQPFSMGHPEELPSAMLQMILPQASTQDKGVLMSFLFGQSKLGTRSLDSRLAAPQLAQSLTLHLLDASQYCCCSKLSSFKALTEKLPYLKANLSSLSPVNQAAVAILSAIGARGSPHSALLGIDIPGLANGTAPPSVYLTVGARRENACRALADRAIDLCWYGRLIKDGSRENLEVLVGLSALLILDEVQPRKSRFILRNATGMFEDLQRSDDLDQREALDMRQTLASALFRDDAVHAAQLNQPPLISSFELNEYFMYTDQQIPDFGGPQLSAILEQQLRPPDGERLSLEALERAVNTVSVWVCFCQRTFARITTGPWFRRPRAPSALGDLATLWRQIDTVHSSVQRLQQFIVALTEPPPGSEGDPYVLDHYVLLAVRADTRLVDLVNLMHKFLMRPDILDGWGGPPGSNPVEIVLRMRVESDMRVRKVLKLLAFYAQLYLQSQDKHVVHHLFMQLELLPSWTLIALQRVGAPGGPTSEEFELTPEELEWFAMGLRLAVYYTPRAAVRLHELTTGRHRRSSAVSSADSSATPALYPSPNSELVSPVVPYASVSNNAQYAPNWQNSGATLGSFPPVPILPQADEEPVQLQFNLDDLQQFDIAPPPDLLHIEQQQYIQQPRQQEQQHQHQHQQYQQQQQHHHQQHYQRQQTQQQQSSQPQPHPMNQRMQTTRSSPSPYFGNAATIASAQSGASFTSQNPQQTSQQQHFMTGTGQQHAQQQHVFAYDPFPSPASGYPPTTSNYPAHPSYQIANAHAGAGNGSVSSNPSGMRVDLPPSPFVFDAYGYPKKSPGLVADTPIAGSPGAQSAFKGQSWMNVAFTRNFGELEMPIRGGNGGNRGNGGNGPSQG</sequence>
<dbReference type="SUPFAM" id="SSF57701">
    <property type="entry name" value="Zn2/Cys6 DNA-binding domain"/>
    <property type="match status" value="1"/>
</dbReference>
<dbReference type="SMART" id="SM00066">
    <property type="entry name" value="GAL4"/>
    <property type="match status" value="1"/>
</dbReference>
<keyword evidence="5" id="KW-0539">Nucleus</keyword>
<keyword evidence="2" id="KW-0805">Transcription regulation</keyword>
<dbReference type="AlphaFoldDB" id="A0A238FID3"/>
<feature type="region of interest" description="Disordered" evidence="6">
    <location>
        <begin position="129"/>
        <end position="214"/>
    </location>
</feature>
<evidence type="ECO:0000256" key="5">
    <source>
        <dbReference type="ARBA" id="ARBA00023242"/>
    </source>
</evidence>
<dbReference type="OrthoDB" id="4456959at2759"/>
<feature type="region of interest" description="Disordered" evidence="6">
    <location>
        <begin position="1028"/>
        <end position="1049"/>
    </location>
</feature>
<feature type="region of interest" description="Disordered" evidence="6">
    <location>
        <begin position="721"/>
        <end position="741"/>
    </location>
</feature>
<feature type="compositionally biased region" description="Low complexity" evidence="6">
    <location>
        <begin position="159"/>
        <end position="171"/>
    </location>
</feature>
<evidence type="ECO:0000313" key="9">
    <source>
        <dbReference type="Proteomes" id="UP000198372"/>
    </source>
</evidence>
<feature type="compositionally biased region" description="Low complexity" evidence="6">
    <location>
        <begin position="725"/>
        <end position="734"/>
    </location>
</feature>
<evidence type="ECO:0000256" key="1">
    <source>
        <dbReference type="ARBA" id="ARBA00022723"/>
    </source>
</evidence>
<gene>
    <name evidence="8" type="ORF">BQ2448_7478</name>
</gene>
<dbReference type="InterPro" id="IPR050797">
    <property type="entry name" value="Carb_Metab_Trans_Reg"/>
</dbReference>
<feature type="compositionally biased region" description="Low complexity" evidence="6">
    <location>
        <begin position="897"/>
        <end position="920"/>
    </location>
</feature>
<dbReference type="STRING" id="269621.A0A238FID3"/>
<protein>
    <submittedName>
        <fullName evidence="8">BQ2448_7478 protein</fullName>
    </submittedName>
</protein>
<feature type="compositionally biased region" description="Polar residues" evidence="6">
    <location>
        <begin position="142"/>
        <end position="154"/>
    </location>
</feature>
<feature type="region of interest" description="Disordered" evidence="6">
    <location>
        <begin position="818"/>
        <end position="920"/>
    </location>
</feature>
<evidence type="ECO:0000256" key="4">
    <source>
        <dbReference type="ARBA" id="ARBA00023163"/>
    </source>
</evidence>
<feature type="domain" description="Zn(2)-C6 fungal-type" evidence="7">
    <location>
        <begin position="31"/>
        <end position="61"/>
    </location>
</feature>
<evidence type="ECO:0000313" key="8">
    <source>
        <dbReference type="EMBL" id="SCV73552.1"/>
    </source>
</evidence>
<feature type="compositionally biased region" description="Gly residues" evidence="6">
    <location>
        <begin position="1033"/>
        <end position="1049"/>
    </location>
</feature>
<name>A0A238FID3_9BASI</name>
<feature type="compositionally biased region" description="Low complexity" evidence="6">
    <location>
        <begin position="818"/>
        <end position="840"/>
    </location>
</feature>
<organism evidence="8 9">
    <name type="scientific">Microbotryum intermedium</name>
    <dbReference type="NCBI Taxonomy" id="269621"/>
    <lineage>
        <taxon>Eukaryota</taxon>
        <taxon>Fungi</taxon>
        <taxon>Dikarya</taxon>
        <taxon>Basidiomycota</taxon>
        <taxon>Pucciniomycotina</taxon>
        <taxon>Microbotryomycetes</taxon>
        <taxon>Microbotryales</taxon>
        <taxon>Microbotryaceae</taxon>
        <taxon>Microbotryum</taxon>
    </lineage>
</organism>
<dbReference type="GO" id="GO:0003677">
    <property type="term" value="F:DNA binding"/>
    <property type="evidence" value="ECO:0007669"/>
    <property type="project" value="UniProtKB-KW"/>
</dbReference>
<evidence type="ECO:0000256" key="2">
    <source>
        <dbReference type="ARBA" id="ARBA00023015"/>
    </source>
</evidence>
<feature type="compositionally biased region" description="Low complexity" evidence="6">
    <location>
        <begin position="848"/>
        <end position="861"/>
    </location>
</feature>
<evidence type="ECO:0000256" key="3">
    <source>
        <dbReference type="ARBA" id="ARBA00023125"/>
    </source>
</evidence>
<keyword evidence="1" id="KW-0479">Metal-binding</keyword>
<dbReference type="InterPro" id="IPR036864">
    <property type="entry name" value="Zn2-C6_fun-type_DNA-bd_sf"/>
</dbReference>
<dbReference type="CDD" id="cd00067">
    <property type="entry name" value="GAL4"/>
    <property type="match status" value="1"/>
</dbReference>
<dbReference type="Pfam" id="PF00172">
    <property type="entry name" value="Zn_clus"/>
    <property type="match status" value="1"/>
</dbReference>
<feature type="compositionally biased region" description="Gly residues" evidence="6">
    <location>
        <begin position="172"/>
        <end position="181"/>
    </location>
</feature>
<keyword evidence="4" id="KW-0804">Transcription</keyword>
<dbReference type="Gene3D" id="4.10.240.10">
    <property type="entry name" value="Zn(2)-C6 fungal-type DNA-binding domain"/>
    <property type="match status" value="1"/>
</dbReference>
<dbReference type="Proteomes" id="UP000198372">
    <property type="component" value="Unassembled WGS sequence"/>
</dbReference>